<sequence length="237" mass="28061">MIFYHKRLTIEPKELSFKKRINYSKTISFVPMKYNKQDIIIQTPSMYVPFSVSNYDEKNTKQYLVLSFLLDNQDTHGFLNNLETIVSSVRDKYSSNYSVPHFIKHNDFSQWMRLKVSERCLFFNDRKERISEFNPKTHGTFIIQLSGLWIIDNTILFQWILLQAKIFTPIEFTKYMFIDEHKTKIPPPPPLPPPPKIKQYIPQKKKVIKKPKLTDDSFSPSLNEIQIALVALKKHNC</sequence>
<dbReference type="EMBL" id="MN741031">
    <property type="protein sequence ID" value="QHU23527.1"/>
    <property type="molecule type" value="Genomic_DNA"/>
</dbReference>
<accession>A0A6C0L3Y3</accession>
<proteinExistence type="predicted"/>
<protein>
    <submittedName>
        <fullName evidence="1">Uncharacterized protein</fullName>
    </submittedName>
</protein>
<reference evidence="1" key="1">
    <citation type="journal article" date="2020" name="Nature">
        <title>Giant virus diversity and host interactions through global metagenomics.</title>
        <authorList>
            <person name="Schulz F."/>
            <person name="Roux S."/>
            <person name="Paez-Espino D."/>
            <person name="Jungbluth S."/>
            <person name="Walsh D.A."/>
            <person name="Denef V.J."/>
            <person name="McMahon K.D."/>
            <person name="Konstantinidis K.T."/>
            <person name="Eloe-Fadrosh E.A."/>
            <person name="Kyrpides N.C."/>
            <person name="Woyke T."/>
        </authorList>
    </citation>
    <scope>NUCLEOTIDE SEQUENCE</scope>
    <source>
        <strain evidence="1">GVMAG-S-ERX555907-94</strain>
    </source>
</reference>
<name>A0A6C0L3Y3_9ZZZZ</name>
<dbReference type="AlphaFoldDB" id="A0A6C0L3Y3"/>
<organism evidence="1">
    <name type="scientific">viral metagenome</name>
    <dbReference type="NCBI Taxonomy" id="1070528"/>
    <lineage>
        <taxon>unclassified sequences</taxon>
        <taxon>metagenomes</taxon>
        <taxon>organismal metagenomes</taxon>
    </lineage>
</organism>
<evidence type="ECO:0000313" key="1">
    <source>
        <dbReference type="EMBL" id="QHU23527.1"/>
    </source>
</evidence>